<evidence type="ECO:0000313" key="4">
    <source>
        <dbReference type="EMBL" id="PWB06076.1"/>
    </source>
</evidence>
<evidence type="ECO:0000259" key="2">
    <source>
        <dbReference type="Pfam" id="PF20467"/>
    </source>
</evidence>
<dbReference type="InterPro" id="IPR046816">
    <property type="entry name" value="MmeI_Mtase"/>
</dbReference>
<dbReference type="InterPro" id="IPR046818">
    <property type="entry name" value="MmeI_C"/>
</dbReference>
<dbReference type="EMBL" id="PUBV01000036">
    <property type="protein sequence ID" value="PWB06076.1"/>
    <property type="molecule type" value="Genomic_DNA"/>
</dbReference>
<dbReference type="RefSeq" id="WP_107036867.1">
    <property type="nucleotide sequence ID" value="NZ_PUBV01000036.1"/>
</dbReference>
<feature type="domain" description="MmeI-like C-terminal" evidence="2">
    <location>
        <begin position="761"/>
        <end position="822"/>
    </location>
</feature>
<feature type="domain" description="MmeI-like target recognition" evidence="1">
    <location>
        <begin position="546"/>
        <end position="749"/>
    </location>
</feature>
<feature type="domain" description="MmeI-like DNA-methyltransferase" evidence="3">
    <location>
        <begin position="294"/>
        <end position="527"/>
    </location>
</feature>
<proteinExistence type="predicted"/>
<comment type="caution">
    <text evidence="4">The sequence shown here is derived from an EMBL/GenBank/DDBJ whole genome shotgun (WGS) entry which is preliminary data.</text>
</comment>
<dbReference type="Pfam" id="PF20467">
    <property type="entry name" value="MmeI_C"/>
    <property type="match status" value="1"/>
</dbReference>
<evidence type="ECO:0000259" key="3">
    <source>
        <dbReference type="Pfam" id="PF20473"/>
    </source>
</evidence>
<dbReference type="Pfam" id="PF20466">
    <property type="entry name" value="MmeI_TRD"/>
    <property type="match status" value="1"/>
</dbReference>
<evidence type="ECO:0000313" key="5">
    <source>
        <dbReference type="Proteomes" id="UP000244925"/>
    </source>
</evidence>
<gene>
    <name evidence="4" type="ORF">C5O25_11440</name>
</gene>
<organism evidence="4 5">
    <name type="scientific">Paramuribaculum intestinale</name>
    <dbReference type="NCBI Taxonomy" id="2094151"/>
    <lineage>
        <taxon>Bacteria</taxon>
        <taxon>Pseudomonadati</taxon>
        <taxon>Bacteroidota</taxon>
        <taxon>Bacteroidia</taxon>
        <taxon>Bacteroidales</taxon>
        <taxon>Muribaculaceae</taxon>
        <taxon>Paramuribaculum</taxon>
    </lineage>
</organism>
<sequence>MKTLEQIKHALESIELNSIEHWLSTLLEAFDIPGITIRKILDKIGERRNVVPISLYRRAVFLYSTEDDDLSVFTQYLDTYPIVFILKDSTFSFSTGSFQEVGVPYSDVSDYVTEFQSLQNRGRIEKDLFSTLDFAPIVAELNSRLGLLDNNPIDAFNYIIDLITVAFVDQILEQNVILKYEKWMRSCEPNNLNGYVSQIIFEGEYNQFLNLTYQDIKHNAHTKELVIKLLKYDVKGIDSEVLGSIVYKIFASSEESTLYGNQTAKTYINRLFEALFVIKFRDSLENLNYDDALKILEASYFDPTNSPGSFIVNAFLKLVELSNEYAQVSHRNAIKIDYANFVSVVDNDIAFRLTKLNFFIVCIQYQFSYFRISKEIVYNIFNGLRIYKDNQLRCSWESYCPNNGNVYIIGSPTFRGNRKLSVSQKNDMKYACGFSKITDADYSSAWLIKGANYISGTKSSIALVLTNSVCQGTQVATIWKPIYQKGCQISFAYNSFKWMNPENKTVAVSVVMIGLQGMRSDAVKLLFNKSTCFRCRSIGPYLIQNSEVIVEAQSSPISPRPKMIKGNMPYAAEQVLFDIDTKTAQVQLDPGIEPYIRKVYGSKEFMDNAPRYCLWIADEQYDVAITHPFIKAKMDEISSARRALKDCPKKLLDQPHKFRENNDTNRGSQSLIVPSVSSENRQYHPMGFVYNDSIVTNLSFAIYDCEIWILALLVSRMHNVWSKLVCGQLESRNRYSNELAYNTFPFPRLSVEIKETLKEYTLNLIKIREEFCEVPIGRLYSDMPPKLKNFHAQIDEYVDSLYSNDPLFSDYDRRALLISMYESSINV</sequence>
<dbReference type="AlphaFoldDB" id="A0A2V1ITJ4"/>
<accession>A0A2V1ITJ4</accession>
<dbReference type="Proteomes" id="UP000244925">
    <property type="component" value="Unassembled WGS sequence"/>
</dbReference>
<name>A0A2V1ITJ4_9BACT</name>
<dbReference type="Gene3D" id="3.40.50.150">
    <property type="entry name" value="Vaccinia Virus protein VP39"/>
    <property type="match status" value="1"/>
</dbReference>
<protein>
    <submittedName>
        <fullName evidence="4">Uncharacterized protein</fullName>
    </submittedName>
</protein>
<dbReference type="Pfam" id="PF20473">
    <property type="entry name" value="MmeI_Mtase"/>
    <property type="match status" value="1"/>
</dbReference>
<dbReference type="InterPro" id="IPR029063">
    <property type="entry name" value="SAM-dependent_MTases_sf"/>
</dbReference>
<dbReference type="InterPro" id="IPR046820">
    <property type="entry name" value="MmeI_TRD"/>
</dbReference>
<evidence type="ECO:0000259" key="1">
    <source>
        <dbReference type="Pfam" id="PF20466"/>
    </source>
</evidence>
<reference evidence="5" key="1">
    <citation type="submission" date="2018-02" db="EMBL/GenBank/DDBJ databases">
        <authorList>
            <person name="Clavel T."/>
            <person name="Strowig T."/>
        </authorList>
    </citation>
    <scope>NUCLEOTIDE SEQUENCE [LARGE SCALE GENOMIC DNA]</scope>
    <source>
        <strain evidence="5">DSM 100764</strain>
    </source>
</reference>
<keyword evidence="5" id="KW-1185">Reference proteome</keyword>
<dbReference type="SUPFAM" id="SSF53335">
    <property type="entry name" value="S-adenosyl-L-methionine-dependent methyltransferases"/>
    <property type="match status" value="1"/>
</dbReference>